<feature type="compositionally biased region" description="Polar residues" evidence="1">
    <location>
        <begin position="1"/>
        <end position="18"/>
    </location>
</feature>
<reference evidence="2 3" key="1">
    <citation type="journal article" date="2018" name="Sci. Rep.">
        <title>Comparative analysis of the Pocillopora damicornis genome highlights role of immune system in coral evolution.</title>
        <authorList>
            <person name="Cunning R."/>
            <person name="Bay R.A."/>
            <person name="Gillette P."/>
            <person name="Baker A.C."/>
            <person name="Traylor-Knowles N."/>
        </authorList>
    </citation>
    <scope>NUCLEOTIDE SEQUENCE [LARGE SCALE GENOMIC DNA]</scope>
    <source>
        <strain evidence="2">RSMAS</strain>
        <tissue evidence="2">Whole animal</tissue>
    </source>
</reference>
<proteinExistence type="predicted"/>
<gene>
    <name evidence="2" type="ORF">pdam_00005483</name>
</gene>
<dbReference type="AlphaFoldDB" id="A0A3M6TAK7"/>
<name>A0A3M6TAK7_POCDA</name>
<evidence type="ECO:0000256" key="1">
    <source>
        <dbReference type="SAM" id="MobiDB-lite"/>
    </source>
</evidence>
<feature type="region of interest" description="Disordered" evidence="1">
    <location>
        <begin position="1"/>
        <end position="24"/>
    </location>
</feature>
<dbReference type="EMBL" id="RCHS01004020">
    <property type="protein sequence ID" value="RMX38373.1"/>
    <property type="molecule type" value="Genomic_DNA"/>
</dbReference>
<comment type="caution">
    <text evidence="2">The sequence shown here is derived from an EMBL/GenBank/DDBJ whole genome shotgun (WGS) entry which is preliminary data.</text>
</comment>
<keyword evidence="3" id="KW-1185">Reference proteome</keyword>
<evidence type="ECO:0000313" key="2">
    <source>
        <dbReference type="EMBL" id="RMX38373.1"/>
    </source>
</evidence>
<accession>A0A3M6TAK7</accession>
<protein>
    <submittedName>
        <fullName evidence="2">Uncharacterized protein</fullName>
    </submittedName>
</protein>
<evidence type="ECO:0000313" key="3">
    <source>
        <dbReference type="Proteomes" id="UP000275408"/>
    </source>
</evidence>
<organism evidence="2 3">
    <name type="scientific">Pocillopora damicornis</name>
    <name type="common">Cauliflower coral</name>
    <name type="synonym">Millepora damicornis</name>
    <dbReference type="NCBI Taxonomy" id="46731"/>
    <lineage>
        <taxon>Eukaryota</taxon>
        <taxon>Metazoa</taxon>
        <taxon>Cnidaria</taxon>
        <taxon>Anthozoa</taxon>
        <taxon>Hexacorallia</taxon>
        <taxon>Scleractinia</taxon>
        <taxon>Astrocoeniina</taxon>
        <taxon>Pocilloporidae</taxon>
        <taxon>Pocillopora</taxon>
    </lineage>
</organism>
<sequence length="77" mass="8343">MTTSASDANELSCDNNTVKTHHTRSLDDGMKKALGIVGVPLELTLNRIGKKEIPAVSFHENANSRLHEEIGIFASPN</sequence>
<dbReference type="Proteomes" id="UP000275408">
    <property type="component" value="Unassembled WGS sequence"/>
</dbReference>